<evidence type="ECO:0000256" key="1">
    <source>
        <dbReference type="SAM" id="Phobius"/>
    </source>
</evidence>
<proteinExistence type="predicted"/>
<dbReference type="EMBL" id="CADEAL010004051">
    <property type="protein sequence ID" value="CAB1450379.1"/>
    <property type="molecule type" value="Genomic_DNA"/>
</dbReference>
<protein>
    <submittedName>
        <fullName evidence="2">Uncharacterized protein</fullName>
    </submittedName>
</protein>
<name>A0A9N7VI19_PLEPL</name>
<evidence type="ECO:0000313" key="2">
    <source>
        <dbReference type="EMBL" id="CAB1450379.1"/>
    </source>
</evidence>
<gene>
    <name evidence="2" type="ORF">PLEPLA_LOCUS38068</name>
</gene>
<accession>A0A9N7VI19</accession>
<dbReference type="Proteomes" id="UP001153269">
    <property type="component" value="Unassembled WGS sequence"/>
</dbReference>
<keyword evidence="1" id="KW-0472">Membrane</keyword>
<evidence type="ECO:0000313" key="3">
    <source>
        <dbReference type="Proteomes" id="UP001153269"/>
    </source>
</evidence>
<comment type="caution">
    <text evidence="2">The sequence shown here is derived from an EMBL/GenBank/DDBJ whole genome shotgun (WGS) entry which is preliminary data.</text>
</comment>
<sequence>MVRREKAGGIRASSAQLALLMLESWWEQPWRQTLNLSGCSQRSVELTAGHDGYEGFFIIFILIIIIIIITSPNKLVLSKEERHDERGINSEEERMSA</sequence>
<keyword evidence="1" id="KW-1133">Transmembrane helix</keyword>
<organism evidence="2 3">
    <name type="scientific">Pleuronectes platessa</name>
    <name type="common">European plaice</name>
    <dbReference type="NCBI Taxonomy" id="8262"/>
    <lineage>
        <taxon>Eukaryota</taxon>
        <taxon>Metazoa</taxon>
        <taxon>Chordata</taxon>
        <taxon>Craniata</taxon>
        <taxon>Vertebrata</taxon>
        <taxon>Euteleostomi</taxon>
        <taxon>Actinopterygii</taxon>
        <taxon>Neopterygii</taxon>
        <taxon>Teleostei</taxon>
        <taxon>Neoteleostei</taxon>
        <taxon>Acanthomorphata</taxon>
        <taxon>Carangaria</taxon>
        <taxon>Pleuronectiformes</taxon>
        <taxon>Pleuronectoidei</taxon>
        <taxon>Pleuronectidae</taxon>
        <taxon>Pleuronectes</taxon>
    </lineage>
</organism>
<reference evidence="2" key="1">
    <citation type="submission" date="2020-03" db="EMBL/GenBank/DDBJ databases">
        <authorList>
            <person name="Weist P."/>
        </authorList>
    </citation>
    <scope>NUCLEOTIDE SEQUENCE</scope>
</reference>
<keyword evidence="1" id="KW-0812">Transmembrane</keyword>
<dbReference type="AlphaFoldDB" id="A0A9N7VI19"/>
<keyword evidence="3" id="KW-1185">Reference proteome</keyword>
<feature type="transmembrane region" description="Helical" evidence="1">
    <location>
        <begin position="56"/>
        <end position="77"/>
    </location>
</feature>